<feature type="non-terminal residue" evidence="9">
    <location>
        <position position="263"/>
    </location>
</feature>
<dbReference type="Gene3D" id="3.40.50.300">
    <property type="entry name" value="P-loop containing nucleotide triphosphate hydrolases"/>
    <property type="match status" value="1"/>
</dbReference>
<evidence type="ECO:0000256" key="3">
    <source>
        <dbReference type="ARBA" id="ARBA00022692"/>
    </source>
</evidence>
<keyword evidence="5" id="KW-0067">ATP-binding</keyword>
<dbReference type="SMART" id="SM00382">
    <property type="entry name" value="AAA"/>
    <property type="match status" value="1"/>
</dbReference>
<dbReference type="PANTHER" id="PTHR48041:SF139">
    <property type="entry name" value="PROTEIN SCARLET"/>
    <property type="match status" value="1"/>
</dbReference>
<dbReference type="InterPro" id="IPR050352">
    <property type="entry name" value="ABCG_transporters"/>
</dbReference>
<dbReference type="PANTHER" id="PTHR48041">
    <property type="entry name" value="ABC TRANSPORTER G FAMILY MEMBER 28"/>
    <property type="match status" value="1"/>
</dbReference>
<name>F0YKA5_AURAN</name>
<dbReference type="PROSITE" id="PS50893">
    <property type="entry name" value="ABC_TRANSPORTER_2"/>
    <property type="match status" value="1"/>
</dbReference>
<dbReference type="PROSITE" id="PS00211">
    <property type="entry name" value="ABC_TRANSPORTER_1"/>
    <property type="match status" value="1"/>
</dbReference>
<dbReference type="SUPFAM" id="SSF52540">
    <property type="entry name" value="P-loop containing nucleoside triphosphate hydrolases"/>
    <property type="match status" value="1"/>
</dbReference>
<dbReference type="GeneID" id="20221161"/>
<dbReference type="Pfam" id="PF00005">
    <property type="entry name" value="ABC_tran"/>
    <property type="match status" value="1"/>
</dbReference>
<dbReference type="KEGG" id="aaf:AURANDRAFT_32556"/>
<keyword evidence="4" id="KW-0547">Nucleotide-binding</keyword>
<dbReference type="GO" id="GO:0005524">
    <property type="term" value="F:ATP binding"/>
    <property type="evidence" value="ECO:0007669"/>
    <property type="project" value="UniProtKB-KW"/>
</dbReference>
<dbReference type="InterPro" id="IPR003439">
    <property type="entry name" value="ABC_transporter-like_ATP-bd"/>
</dbReference>
<dbReference type="AlphaFoldDB" id="F0YKA5"/>
<sequence length="263" mass="26774">MGKDVADVEVGGRAGVTLEALDLGYVVNGATLVSGVNARFEPGTLTALMGPSGAGKSTLLGLLCGRGGGDVSGAVLVDGAVPPRAAPEQFRLLATYTPQDDALIAELTVGETLHHKALLSLPAGAAPAACARVLASLGLDGKRDVVVGGPDKPSLSGGQKKRLSVAMDLLGDRPVMIIDEPTTGLDAAATLLVAKIITSLSAVERRTVICTIHQPPWAIVETFHRLVVVAGGRPVYGGAPAGLKPFLEGRGRACPPLENPADF</sequence>
<evidence type="ECO:0000256" key="1">
    <source>
        <dbReference type="ARBA" id="ARBA00004141"/>
    </source>
</evidence>
<evidence type="ECO:0000313" key="10">
    <source>
        <dbReference type="Proteomes" id="UP000002729"/>
    </source>
</evidence>
<dbReference type="InterPro" id="IPR003593">
    <property type="entry name" value="AAA+_ATPase"/>
</dbReference>
<dbReference type="OrthoDB" id="66620at2759"/>
<accession>F0YKA5</accession>
<dbReference type="GO" id="GO:0016887">
    <property type="term" value="F:ATP hydrolysis activity"/>
    <property type="evidence" value="ECO:0007669"/>
    <property type="project" value="InterPro"/>
</dbReference>
<feature type="domain" description="ABC transporter" evidence="8">
    <location>
        <begin position="18"/>
        <end position="256"/>
    </location>
</feature>
<dbReference type="FunCoup" id="F0YKA5">
    <property type="interactions" value="55"/>
</dbReference>
<dbReference type="OMA" id="MKEERIH"/>
<evidence type="ECO:0000313" key="9">
    <source>
        <dbReference type="EMBL" id="EGB04488.1"/>
    </source>
</evidence>
<dbReference type="InParanoid" id="F0YKA5"/>
<dbReference type="GO" id="GO:0016020">
    <property type="term" value="C:membrane"/>
    <property type="evidence" value="ECO:0007669"/>
    <property type="project" value="UniProtKB-SubCell"/>
</dbReference>
<evidence type="ECO:0000256" key="7">
    <source>
        <dbReference type="ARBA" id="ARBA00023136"/>
    </source>
</evidence>
<evidence type="ECO:0000256" key="4">
    <source>
        <dbReference type="ARBA" id="ARBA00022741"/>
    </source>
</evidence>
<gene>
    <name evidence="9" type="primary">ABC32</name>
    <name evidence="9" type="ORF">AURANDRAFT_32556</name>
</gene>
<reference evidence="9" key="1">
    <citation type="journal article" date="2011" name="Proc. Natl. Acad. Sci. U.S.A.">
        <title>Niche of harmful alga Aureococcus anophagefferens revealed through ecogenomics.</title>
        <authorList>
            <person name="Gobler C.J."/>
            <person name="Berry D.L."/>
            <person name="Dyhrman S.T."/>
            <person name="Wilhelm S.W."/>
            <person name="Salamov A."/>
            <person name="Lobanov A.V."/>
            <person name="Zhang Y."/>
            <person name="Collier J.L."/>
            <person name="Wurch L.L."/>
            <person name="Kustka A.B."/>
            <person name="Dill B.D."/>
            <person name="Shah M."/>
            <person name="VerBerkmoes N.C."/>
            <person name="Kuo A."/>
            <person name="Terry A."/>
            <person name="Pangilinan J."/>
            <person name="Lindquist E.A."/>
            <person name="Lucas S."/>
            <person name="Paulsen I.T."/>
            <person name="Hattenrath-Lehmann T.K."/>
            <person name="Talmage S.C."/>
            <person name="Walker E.A."/>
            <person name="Koch F."/>
            <person name="Burson A.M."/>
            <person name="Marcoval M.A."/>
            <person name="Tang Y.Z."/>
            <person name="Lecleir G.R."/>
            <person name="Coyne K.J."/>
            <person name="Berg G.M."/>
            <person name="Bertrand E.M."/>
            <person name="Saito M.A."/>
            <person name="Gladyshev V.N."/>
            <person name="Grigoriev I.V."/>
        </authorList>
    </citation>
    <scope>NUCLEOTIDE SEQUENCE [LARGE SCALE GENOMIC DNA]</scope>
    <source>
        <strain evidence="9">CCMP1984</strain>
    </source>
</reference>
<keyword evidence="6" id="KW-1133">Transmembrane helix</keyword>
<dbReference type="InterPro" id="IPR027417">
    <property type="entry name" value="P-loop_NTPase"/>
</dbReference>
<evidence type="ECO:0000256" key="5">
    <source>
        <dbReference type="ARBA" id="ARBA00022840"/>
    </source>
</evidence>
<keyword evidence="3" id="KW-0812">Transmembrane</keyword>
<evidence type="ECO:0000259" key="8">
    <source>
        <dbReference type="PROSITE" id="PS50893"/>
    </source>
</evidence>
<protein>
    <submittedName>
        <fullName evidence="9">Putative ABC transporter</fullName>
    </submittedName>
</protein>
<dbReference type="RefSeq" id="XP_009040875.1">
    <property type="nucleotide sequence ID" value="XM_009042627.1"/>
</dbReference>
<proteinExistence type="predicted"/>
<keyword evidence="10" id="KW-1185">Reference proteome</keyword>
<dbReference type="eggNOG" id="KOG0061">
    <property type="taxonomic scope" value="Eukaryota"/>
</dbReference>
<evidence type="ECO:0000256" key="2">
    <source>
        <dbReference type="ARBA" id="ARBA00022448"/>
    </source>
</evidence>
<keyword evidence="7" id="KW-0472">Membrane</keyword>
<comment type="subcellular location">
    <subcellularLocation>
        <location evidence="1">Membrane</location>
        <topology evidence="1">Multi-pass membrane protein</topology>
    </subcellularLocation>
</comment>
<evidence type="ECO:0000256" key="6">
    <source>
        <dbReference type="ARBA" id="ARBA00022989"/>
    </source>
</evidence>
<organism evidence="10">
    <name type="scientific">Aureococcus anophagefferens</name>
    <name type="common">Harmful bloom alga</name>
    <dbReference type="NCBI Taxonomy" id="44056"/>
    <lineage>
        <taxon>Eukaryota</taxon>
        <taxon>Sar</taxon>
        <taxon>Stramenopiles</taxon>
        <taxon>Ochrophyta</taxon>
        <taxon>Pelagophyceae</taxon>
        <taxon>Pelagomonadales</taxon>
        <taxon>Pelagomonadaceae</taxon>
        <taxon>Aureococcus</taxon>
    </lineage>
</organism>
<dbReference type="EMBL" id="GL833151">
    <property type="protein sequence ID" value="EGB04488.1"/>
    <property type="molecule type" value="Genomic_DNA"/>
</dbReference>
<dbReference type="InterPro" id="IPR017871">
    <property type="entry name" value="ABC_transporter-like_CS"/>
</dbReference>
<dbReference type="GO" id="GO:0042626">
    <property type="term" value="F:ATPase-coupled transmembrane transporter activity"/>
    <property type="evidence" value="ECO:0007669"/>
    <property type="project" value="TreeGrafter"/>
</dbReference>
<dbReference type="Proteomes" id="UP000002729">
    <property type="component" value="Unassembled WGS sequence"/>
</dbReference>
<keyword evidence="2" id="KW-0813">Transport</keyword>